<proteinExistence type="predicted"/>
<reference evidence="1 2" key="1">
    <citation type="submission" date="2022-05" db="EMBL/GenBank/DDBJ databases">
        <authorList>
            <consortium name="Genoscope - CEA"/>
            <person name="William W."/>
        </authorList>
    </citation>
    <scope>NUCLEOTIDE SEQUENCE [LARGE SCALE GENOMIC DNA]</scope>
</reference>
<gene>
    <name evidence="1" type="ORF">PEVE_00042211</name>
</gene>
<accession>A0ABN8PD96</accession>
<evidence type="ECO:0000313" key="2">
    <source>
        <dbReference type="Proteomes" id="UP001159427"/>
    </source>
</evidence>
<sequence>MVMRSGNQVISAEIAEETALILEEKGPVPLIKPLAGTLASETTSKQSVPFHVGKQLEEQLQHDKELGVIEPIEGPTLCVSPVMVASKPKSPGKVNKAIKHKCHVNPTMTEMIGGYNQLELLPGSGTTPPSALTWVSRGTNVSPLAFQAQLRSLRVHINSIRAEASRELLNDLIAKNLYLEAYSRSENISFLNIGDSSSNEPEDVEETLRDHLEYEVGFHDARSLEIQRVHQSGKSKNGKPWPTLAVF</sequence>
<comment type="caution">
    <text evidence="1">The sequence shown here is derived from an EMBL/GenBank/DDBJ whole genome shotgun (WGS) entry which is preliminary data.</text>
</comment>
<name>A0ABN8PD96_9CNID</name>
<dbReference type="EMBL" id="CALNXI010000820">
    <property type="protein sequence ID" value="CAH3141533.1"/>
    <property type="molecule type" value="Genomic_DNA"/>
</dbReference>
<organism evidence="1 2">
    <name type="scientific">Porites evermanni</name>
    <dbReference type="NCBI Taxonomy" id="104178"/>
    <lineage>
        <taxon>Eukaryota</taxon>
        <taxon>Metazoa</taxon>
        <taxon>Cnidaria</taxon>
        <taxon>Anthozoa</taxon>
        <taxon>Hexacorallia</taxon>
        <taxon>Scleractinia</taxon>
        <taxon>Fungiina</taxon>
        <taxon>Poritidae</taxon>
        <taxon>Porites</taxon>
    </lineage>
</organism>
<dbReference type="Proteomes" id="UP001159427">
    <property type="component" value="Unassembled WGS sequence"/>
</dbReference>
<evidence type="ECO:0000313" key="1">
    <source>
        <dbReference type="EMBL" id="CAH3141533.1"/>
    </source>
</evidence>
<keyword evidence="2" id="KW-1185">Reference proteome</keyword>
<protein>
    <submittedName>
        <fullName evidence="1">Uncharacterized protein</fullName>
    </submittedName>
</protein>